<accession>A0ABN7V5T0</accession>
<reference evidence="1 2" key="1">
    <citation type="submission" date="2021-06" db="EMBL/GenBank/DDBJ databases">
        <authorList>
            <person name="Kallberg Y."/>
            <person name="Tangrot J."/>
            <person name="Rosling A."/>
        </authorList>
    </citation>
    <scope>NUCLEOTIDE SEQUENCE [LARGE SCALE GENOMIC DNA]</scope>
    <source>
        <strain evidence="1 2">120-4 pot B 10/14</strain>
    </source>
</reference>
<proteinExistence type="predicted"/>
<evidence type="ECO:0000313" key="2">
    <source>
        <dbReference type="Proteomes" id="UP000789901"/>
    </source>
</evidence>
<organism evidence="1 2">
    <name type="scientific">Gigaspora margarita</name>
    <dbReference type="NCBI Taxonomy" id="4874"/>
    <lineage>
        <taxon>Eukaryota</taxon>
        <taxon>Fungi</taxon>
        <taxon>Fungi incertae sedis</taxon>
        <taxon>Mucoromycota</taxon>
        <taxon>Glomeromycotina</taxon>
        <taxon>Glomeromycetes</taxon>
        <taxon>Diversisporales</taxon>
        <taxon>Gigasporaceae</taxon>
        <taxon>Gigaspora</taxon>
    </lineage>
</organism>
<dbReference type="Proteomes" id="UP000789901">
    <property type="component" value="Unassembled WGS sequence"/>
</dbReference>
<evidence type="ECO:0000313" key="1">
    <source>
        <dbReference type="EMBL" id="CAG8733850.1"/>
    </source>
</evidence>
<gene>
    <name evidence="1" type="ORF">GMARGA_LOCUS14658</name>
</gene>
<name>A0ABN7V5T0_GIGMA</name>
<sequence length="140" mass="16072">MPLTEEIDSGNPVLLESCANVTSPFESEIIYDQLQKRDKRDRPVFDKVWKYIIKSKKVNPGHHNATCAHCGKFLHRGKPAILKFHLALHCQTLPPQVSTNYDEILLRAWVIANILFELLDEEVACVQNKIDKDLETAEYL</sequence>
<comment type="caution">
    <text evidence="1">The sequence shown here is derived from an EMBL/GenBank/DDBJ whole genome shotgun (WGS) entry which is preliminary data.</text>
</comment>
<keyword evidence="2" id="KW-1185">Reference proteome</keyword>
<protein>
    <submittedName>
        <fullName evidence="1">36296_t:CDS:1</fullName>
    </submittedName>
</protein>
<dbReference type="EMBL" id="CAJVQB010009805">
    <property type="protein sequence ID" value="CAG8733850.1"/>
    <property type="molecule type" value="Genomic_DNA"/>
</dbReference>